<evidence type="ECO:0000256" key="2">
    <source>
        <dbReference type="SAM" id="SignalP"/>
    </source>
</evidence>
<dbReference type="Proteomes" id="UP000008792">
    <property type="component" value="Unassembled WGS sequence"/>
</dbReference>
<dbReference type="STRING" id="7244.B4MBC5"/>
<proteinExistence type="predicted"/>
<keyword evidence="2" id="KW-0732">Signal</keyword>
<evidence type="ECO:0000256" key="1">
    <source>
        <dbReference type="SAM" id="MobiDB-lite"/>
    </source>
</evidence>
<feature type="region of interest" description="Disordered" evidence="1">
    <location>
        <begin position="119"/>
        <end position="220"/>
    </location>
</feature>
<dbReference type="HOGENOM" id="CLU_081087_0_0_1"/>
<feature type="compositionally biased region" description="Low complexity" evidence="1">
    <location>
        <begin position="131"/>
        <end position="187"/>
    </location>
</feature>
<dbReference type="EMBL" id="CH940656">
    <property type="protein sequence ID" value="EDW58396.2"/>
    <property type="molecule type" value="Genomic_DNA"/>
</dbReference>
<dbReference type="KEGG" id="dvi:6634980"/>
<organism evidence="3 4">
    <name type="scientific">Drosophila virilis</name>
    <name type="common">Fruit fly</name>
    <dbReference type="NCBI Taxonomy" id="7244"/>
    <lineage>
        <taxon>Eukaryota</taxon>
        <taxon>Metazoa</taxon>
        <taxon>Ecdysozoa</taxon>
        <taxon>Arthropoda</taxon>
        <taxon>Hexapoda</taxon>
        <taxon>Insecta</taxon>
        <taxon>Pterygota</taxon>
        <taxon>Neoptera</taxon>
        <taxon>Endopterygota</taxon>
        <taxon>Diptera</taxon>
        <taxon>Brachycera</taxon>
        <taxon>Muscomorpha</taxon>
        <taxon>Ephydroidea</taxon>
        <taxon>Drosophilidae</taxon>
        <taxon>Drosophila</taxon>
    </lineage>
</organism>
<name>B4MBC5_DROVI</name>
<evidence type="ECO:0000313" key="3">
    <source>
        <dbReference type="EMBL" id="EDW58396.2"/>
    </source>
</evidence>
<keyword evidence="4" id="KW-1185">Reference proteome</keyword>
<protein>
    <recommendedName>
        <fullName evidence="5">Peritrophin-55</fullName>
    </recommendedName>
</protein>
<dbReference type="AlphaFoldDB" id="B4MBC5"/>
<dbReference type="OrthoDB" id="8031570at2759"/>
<evidence type="ECO:0000313" key="4">
    <source>
        <dbReference type="Proteomes" id="UP000008792"/>
    </source>
</evidence>
<dbReference type="eggNOG" id="ENOG502SG5B">
    <property type="taxonomic scope" value="Eukaryota"/>
</dbReference>
<dbReference type="FunCoup" id="B4MBC5">
    <property type="interactions" value="1"/>
</dbReference>
<feature type="non-terminal residue" evidence="3">
    <location>
        <position position="1"/>
    </location>
</feature>
<feature type="chain" id="PRO_5006457769" description="Peritrophin-55" evidence="2">
    <location>
        <begin position="32"/>
        <end position="220"/>
    </location>
</feature>
<gene>
    <name evidence="3" type="primary">Dvir\GJ14317</name>
    <name evidence="3" type="ORF">Dvir_GJ14317</name>
</gene>
<sequence length="220" mass="22229">AAAGCRLERISPILLSVLIAVTGLLAISVRAQESCVTPEYTTDIVPVCQANLRIKLPSYADPTSYYSCTTGKPILTQCKAPTGYFSYVLQECTSCANYLPAVACEEIKLNLKCEPISESGVTTAAPPGNSTAAPTTVTTAAPPGDSTSAAPTTVTTKDPTTAAPTTVTTGASTTVDGNEPSGTTISIPNPPSPNDPNVPAPPTPAPTAGTIVPGPPTVGV</sequence>
<feature type="compositionally biased region" description="Pro residues" evidence="1">
    <location>
        <begin position="188"/>
        <end position="205"/>
    </location>
</feature>
<dbReference type="InParanoid" id="B4MBC5"/>
<feature type="signal peptide" evidence="2">
    <location>
        <begin position="1"/>
        <end position="31"/>
    </location>
</feature>
<evidence type="ECO:0008006" key="5">
    <source>
        <dbReference type="Google" id="ProtNLM"/>
    </source>
</evidence>
<reference evidence="3 4" key="1">
    <citation type="journal article" date="2007" name="Nature">
        <title>Evolution of genes and genomes on the Drosophila phylogeny.</title>
        <authorList>
            <consortium name="Drosophila 12 Genomes Consortium"/>
            <person name="Clark A.G."/>
            <person name="Eisen M.B."/>
            <person name="Smith D.R."/>
            <person name="Bergman C.M."/>
            <person name="Oliver B."/>
            <person name="Markow T.A."/>
            <person name="Kaufman T.C."/>
            <person name="Kellis M."/>
            <person name="Gelbart W."/>
            <person name="Iyer V.N."/>
            <person name="Pollard D.A."/>
            <person name="Sackton T.B."/>
            <person name="Larracuente A.M."/>
            <person name="Singh N.D."/>
            <person name="Abad J.P."/>
            <person name="Abt D.N."/>
            <person name="Adryan B."/>
            <person name="Aguade M."/>
            <person name="Akashi H."/>
            <person name="Anderson W.W."/>
            <person name="Aquadro C.F."/>
            <person name="Ardell D.H."/>
            <person name="Arguello R."/>
            <person name="Artieri C.G."/>
            <person name="Barbash D.A."/>
            <person name="Barker D."/>
            <person name="Barsanti P."/>
            <person name="Batterham P."/>
            <person name="Batzoglou S."/>
            <person name="Begun D."/>
            <person name="Bhutkar A."/>
            <person name="Blanco E."/>
            <person name="Bosak S.A."/>
            <person name="Bradley R.K."/>
            <person name="Brand A.D."/>
            <person name="Brent M.R."/>
            <person name="Brooks A.N."/>
            <person name="Brown R.H."/>
            <person name="Butlin R.K."/>
            <person name="Caggese C."/>
            <person name="Calvi B.R."/>
            <person name="Bernardo de Carvalho A."/>
            <person name="Caspi A."/>
            <person name="Castrezana S."/>
            <person name="Celniker S.E."/>
            <person name="Chang J.L."/>
            <person name="Chapple C."/>
            <person name="Chatterji S."/>
            <person name="Chinwalla A."/>
            <person name="Civetta A."/>
            <person name="Clifton S.W."/>
            <person name="Comeron J.M."/>
            <person name="Costello J.C."/>
            <person name="Coyne J.A."/>
            <person name="Daub J."/>
            <person name="David R.G."/>
            <person name="Delcher A.L."/>
            <person name="Delehaunty K."/>
            <person name="Do C.B."/>
            <person name="Ebling H."/>
            <person name="Edwards K."/>
            <person name="Eickbush T."/>
            <person name="Evans J.D."/>
            <person name="Filipski A."/>
            <person name="Findeiss S."/>
            <person name="Freyhult E."/>
            <person name="Fulton L."/>
            <person name="Fulton R."/>
            <person name="Garcia A.C."/>
            <person name="Gardiner A."/>
            <person name="Garfield D.A."/>
            <person name="Garvin B.E."/>
            <person name="Gibson G."/>
            <person name="Gilbert D."/>
            <person name="Gnerre S."/>
            <person name="Godfrey J."/>
            <person name="Good R."/>
            <person name="Gotea V."/>
            <person name="Gravely B."/>
            <person name="Greenberg A.J."/>
            <person name="Griffiths-Jones S."/>
            <person name="Gross S."/>
            <person name="Guigo R."/>
            <person name="Gustafson E.A."/>
            <person name="Haerty W."/>
            <person name="Hahn M.W."/>
            <person name="Halligan D.L."/>
            <person name="Halpern A.L."/>
            <person name="Halter G.M."/>
            <person name="Han M.V."/>
            <person name="Heger A."/>
            <person name="Hillier L."/>
            <person name="Hinrichs A.S."/>
            <person name="Holmes I."/>
            <person name="Hoskins R.A."/>
            <person name="Hubisz M.J."/>
            <person name="Hultmark D."/>
            <person name="Huntley M.A."/>
            <person name="Jaffe D.B."/>
            <person name="Jagadeeshan S."/>
            <person name="Jeck W.R."/>
            <person name="Johnson J."/>
            <person name="Jones C.D."/>
            <person name="Jordan W.C."/>
            <person name="Karpen G.H."/>
            <person name="Kataoka E."/>
            <person name="Keightley P.D."/>
            <person name="Kheradpour P."/>
            <person name="Kirkness E.F."/>
            <person name="Koerich L.B."/>
            <person name="Kristiansen K."/>
            <person name="Kudrna D."/>
            <person name="Kulathinal R.J."/>
            <person name="Kumar S."/>
            <person name="Kwok R."/>
            <person name="Lander E."/>
            <person name="Langley C.H."/>
            <person name="Lapoint R."/>
            <person name="Lazzaro B.P."/>
            <person name="Lee S.J."/>
            <person name="Levesque L."/>
            <person name="Li R."/>
            <person name="Lin C.F."/>
            <person name="Lin M.F."/>
            <person name="Lindblad-Toh K."/>
            <person name="Llopart A."/>
            <person name="Long M."/>
            <person name="Low L."/>
            <person name="Lozovsky E."/>
            <person name="Lu J."/>
            <person name="Luo M."/>
            <person name="Machado C.A."/>
            <person name="Makalowski W."/>
            <person name="Marzo M."/>
            <person name="Matsuda M."/>
            <person name="Matzkin L."/>
            <person name="McAllister B."/>
            <person name="McBride C.S."/>
            <person name="McKernan B."/>
            <person name="McKernan K."/>
            <person name="Mendez-Lago M."/>
            <person name="Minx P."/>
            <person name="Mollenhauer M.U."/>
            <person name="Montooth K."/>
            <person name="Mount S.M."/>
            <person name="Mu X."/>
            <person name="Myers E."/>
            <person name="Negre B."/>
            <person name="Newfeld S."/>
            <person name="Nielsen R."/>
            <person name="Noor M.A."/>
            <person name="O'Grady P."/>
            <person name="Pachter L."/>
            <person name="Papaceit M."/>
            <person name="Parisi M.J."/>
            <person name="Parisi M."/>
            <person name="Parts L."/>
            <person name="Pedersen J.S."/>
            <person name="Pesole G."/>
            <person name="Phillippy A.M."/>
            <person name="Ponting C.P."/>
            <person name="Pop M."/>
            <person name="Porcelli D."/>
            <person name="Powell J.R."/>
            <person name="Prohaska S."/>
            <person name="Pruitt K."/>
            <person name="Puig M."/>
            <person name="Quesneville H."/>
            <person name="Ram K.R."/>
            <person name="Rand D."/>
            <person name="Rasmussen M.D."/>
            <person name="Reed L.K."/>
            <person name="Reenan R."/>
            <person name="Reily A."/>
            <person name="Remington K.A."/>
            <person name="Rieger T.T."/>
            <person name="Ritchie M.G."/>
            <person name="Robin C."/>
            <person name="Rogers Y.H."/>
            <person name="Rohde C."/>
            <person name="Rozas J."/>
            <person name="Rubenfield M.J."/>
            <person name="Ruiz A."/>
            <person name="Russo S."/>
            <person name="Salzberg S.L."/>
            <person name="Sanchez-Gracia A."/>
            <person name="Saranga D.J."/>
            <person name="Sato H."/>
            <person name="Schaeffer S.W."/>
            <person name="Schatz M.C."/>
            <person name="Schlenke T."/>
            <person name="Schwartz R."/>
            <person name="Segarra C."/>
            <person name="Singh R.S."/>
            <person name="Sirot L."/>
            <person name="Sirota M."/>
            <person name="Sisneros N.B."/>
            <person name="Smith C.D."/>
            <person name="Smith T.F."/>
            <person name="Spieth J."/>
            <person name="Stage D.E."/>
            <person name="Stark A."/>
            <person name="Stephan W."/>
            <person name="Strausberg R.L."/>
            <person name="Strempel S."/>
            <person name="Sturgill D."/>
            <person name="Sutton G."/>
            <person name="Sutton G.G."/>
            <person name="Tao W."/>
            <person name="Teichmann S."/>
            <person name="Tobari Y.N."/>
            <person name="Tomimura Y."/>
            <person name="Tsolas J.M."/>
            <person name="Valente V.L."/>
            <person name="Venter E."/>
            <person name="Venter J.C."/>
            <person name="Vicario S."/>
            <person name="Vieira F.G."/>
            <person name="Vilella A.J."/>
            <person name="Villasante A."/>
            <person name="Walenz B."/>
            <person name="Wang J."/>
            <person name="Wasserman M."/>
            <person name="Watts T."/>
            <person name="Wilson D."/>
            <person name="Wilson R.K."/>
            <person name="Wing R.A."/>
            <person name="Wolfner M.F."/>
            <person name="Wong A."/>
            <person name="Wong G.K."/>
            <person name="Wu C.I."/>
            <person name="Wu G."/>
            <person name="Yamamoto D."/>
            <person name="Yang H.P."/>
            <person name="Yang S.P."/>
            <person name="Yorke J.A."/>
            <person name="Yoshida K."/>
            <person name="Zdobnov E."/>
            <person name="Zhang P."/>
            <person name="Zhang Y."/>
            <person name="Zimin A.V."/>
            <person name="Baldwin J."/>
            <person name="Abdouelleil A."/>
            <person name="Abdulkadir J."/>
            <person name="Abebe A."/>
            <person name="Abera B."/>
            <person name="Abreu J."/>
            <person name="Acer S.C."/>
            <person name="Aftuck L."/>
            <person name="Alexander A."/>
            <person name="An P."/>
            <person name="Anderson E."/>
            <person name="Anderson S."/>
            <person name="Arachi H."/>
            <person name="Azer M."/>
            <person name="Bachantsang P."/>
            <person name="Barry A."/>
            <person name="Bayul T."/>
            <person name="Berlin A."/>
            <person name="Bessette D."/>
            <person name="Bloom T."/>
            <person name="Blye J."/>
            <person name="Boguslavskiy L."/>
            <person name="Bonnet C."/>
            <person name="Boukhgalter B."/>
            <person name="Bourzgui I."/>
            <person name="Brown A."/>
            <person name="Cahill P."/>
            <person name="Channer S."/>
            <person name="Cheshatsang Y."/>
            <person name="Chuda L."/>
            <person name="Citroen M."/>
            <person name="Collymore A."/>
            <person name="Cooke P."/>
            <person name="Costello M."/>
            <person name="D'Aco K."/>
            <person name="Daza R."/>
            <person name="De Haan G."/>
            <person name="DeGray S."/>
            <person name="DeMaso C."/>
            <person name="Dhargay N."/>
            <person name="Dooley K."/>
            <person name="Dooley E."/>
            <person name="Doricent M."/>
            <person name="Dorje P."/>
            <person name="Dorjee K."/>
            <person name="Dupes A."/>
            <person name="Elong R."/>
            <person name="Falk J."/>
            <person name="Farina A."/>
            <person name="Faro S."/>
            <person name="Ferguson D."/>
            <person name="Fisher S."/>
            <person name="Foley C.D."/>
            <person name="Franke A."/>
            <person name="Friedrich D."/>
            <person name="Gadbois L."/>
            <person name="Gearin G."/>
            <person name="Gearin C.R."/>
            <person name="Giannoukos G."/>
            <person name="Goode T."/>
            <person name="Graham J."/>
            <person name="Grandbois E."/>
            <person name="Grewal S."/>
            <person name="Gyaltsen K."/>
            <person name="Hafez N."/>
            <person name="Hagos B."/>
            <person name="Hall J."/>
            <person name="Henson C."/>
            <person name="Hollinger A."/>
            <person name="Honan T."/>
            <person name="Huard M.D."/>
            <person name="Hughes L."/>
            <person name="Hurhula B."/>
            <person name="Husby M.E."/>
            <person name="Kamat A."/>
            <person name="Kanga B."/>
            <person name="Kashin S."/>
            <person name="Khazanovich D."/>
            <person name="Kisner P."/>
            <person name="Lance K."/>
            <person name="Lara M."/>
            <person name="Lee W."/>
            <person name="Lennon N."/>
            <person name="Letendre F."/>
            <person name="LeVine R."/>
            <person name="Lipovsky A."/>
            <person name="Liu X."/>
            <person name="Liu J."/>
            <person name="Liu S."/>
            <person name="Lokyitsang T."/>
            <person name="Lokyitsang Y."/>
            <person name="Lubonja R."/>
            <person name="Lui A."/>
            <person name="MacDonald P."/>
            <person name="Magnisalis V."/>
            <person name="Maru K."/>
            <person name="Matthews C."/>
            <person name="McCusker W."/>
            <person name="McDonough S."/>
            <person name="Mehta T."/>
            <person name="Meldrim J."/>
            <person name="Meneus L."/>
            <person name="Mihai O."/>
            <person name="Mihalev A."/>
            <person name="Mihova T."/>
            <person name="Mittelman R."/>
            <person name="Mlenga V."/>
            <person name="Montmayeur A."/>
            <person name="Mulrain L."/>
            <person name="Navidi A."/>
            <person name="Naylor J."/>
            <person name="Negash T."/>
            <person name="Nguyen T."/>
            <person name="Nguyen N."/>
            <person name="Nicol R."/>
            <person name="Norbu C."/>
            <person name="Norbu N."/>
            <person name="Novod N."/>
            <person name="O'Neill B."/>
            <person name="Osman S."/>
            <person name="Markiewicz E."/>
            <person name="Oyono O.L."/>
            <person name="Patti C."/>
            <person name="Phunkhang P."/>
            <person name="Pierre F."/>
            <person name="Priest M."/>
            <person name="Raghuraman S."/>
            <person name="Rege F."/>
            <person name="Reyes R."/>
            <person name="Rise C."/>
            <person name="Rogov P."/>
            <person name="Ross K."/>
            <person name="Ryan E."/>
            <person name="Settipalli S."/>
            <person name="Shea T."/>
            <person name="Sherpa N."/>
            <person name="Shi L."/>
            <person name="Shih D."/>
            <person name="Sparrow T."/>
            <person name="Spaulding J."/>
            <person name="Stalker J."/>
            <person name="Stange-Thomann N."/>
            <person name="Stavropoulos S."/>
            <person name="Stone C."/>
            <person name="Strader C."/>
            <person name="Tesfaye S."/>
            <person name="Thomson T."/>
            <person name="Thoulutsang Y."/>
            <person name="Thoulutsang D."/>
            <person name="Topham K."/>
            <person name="Topping I."/>
            <person name="Tsamla T."/>
            <person name="Vassiliev H."/>
            <person name="Vo A."/>
            <person name="Wangchuk T."/>
            <person name="Wangdi T."/>
            <person name="Weiand M."/>
            <person name="Wilkinson J."/>
            <person name="Wilson A."/>
            <person name="Yadav S."/>
            <person name="Young G."/>
            <person name="Yu Q."/>
            <person name="Zembek L."/>
            <person name="Zhong D."/>
            <person name="Zimmer A."/>
            <person name="Zwirko Z."/>
            <person name="Jaffe D.B."/>
            <person name="Alvarez P."/>
            <person name="Brockman W."/>
            <person name="Butler J."/>
            <person name="Chin C."/>
            <person name="Gnerre S."/>
            <person name="Grabherr M."/>
            <person name="Kleber M."/>
            <person name="Mauceli E."/>
            <person name="MacCallum I."/>
        </authorList>
    </citation>
    <scope>NUCLEOTIDE SEQUENCE [LARGE SCALE GENOMIC DNA]</scope>
    <source>
        <strain evidence="4">Tucson 15010-1051.87</strain>
    </source>
</reference>
<accession>B4MBC5</accession>